<dbReference type="Proteomes" id="UP001215231">
    <property type="component" value="Chromosome"/>
</dbReference>
<protein>
    <submittedName>
        <fullName evidence="1">Uncharacterized protein</fullName>
    </submittedName>
</protein>
<sequence>MLNSILLSFFISTSSPVEHSKTLNNSLLINKGAPSTIQPATKTQKAKILEIIKPEIKQAGRGNRGVRI</sequence>
<keyword evidence="2" id="KW-1185">Reference proteome</keyword>
<organism evidence="1 2">
    <name type="scientific">Thalassomonas haliotis</name>
    <dbReference type="NCBI Taxonomy" id="485448"/>
    <lineage>
        <taxon>Bacteria</taxon>
        <taxon>Pseudomonadati</taxon>
        <taxon>Pseudomonadota</taxon>
        <taxon>Gammaproteobacteria</taxon>
        <taxon>Alteromonadales</taxon>
        <taxon>Colwelliaceae</taxon>
        <taxon>Thalassomonas</taxon>
    </lineage>
</organism>
<accession>A0ABY7VIC7</accession>
<reference evidence="1 2" key="1">
    <citation type="journal article" date="2022" name="Mar. Drugs">
        <title>Bioassay-Guided Fractionation Leads to the Detection of Cholic Acid Generated by the Rare Thalassomonas sp.</title>
        <authorList>
            <person name="Pheiffer F."/>
            <person name="Schneider Y.K."/>
            <person name="Hansen E.H."/>
            <person name="Andersen J.H."/>
            <person name="Isaksson J."/>
            <person name="Busche T."/>
            <person name="R C."/>
            <person name="Kalinowski J."/>
            <person name="Zyl L.V."/>
            <person name="Trindade M."/>
        </authorList>
    </citation>
    <scope>NUCLEOTIDE SEQUENCE [LARGE SCALE GENOMIC DNA]</scope>
    <source>
        <strain evidence="1 2">A5K-61T</strain>
    </source>
</reference>
<proteinExistence type="predicted"/>
<dbReference type="EMBL" id="CP059693">
    <property type="protein sequence ID" value="WDE13321.1"/>
    <property type="molecule type" value="Genomic_DNA"/>
</dbReference>
<evidence type="ECO:0000313" key="1">
    <source>
        <dbReference type="EMBL" id="WDE13321.1"/>
    </source>
</evidence>
<name>A0ABY7VIC7_9GAMM</name>
<dbReference type="RefSeq" id="WP_274053674.1">
    <property type="nucleotide sequence ID" value="NZ_CP059693.1"/>
</dbReference>
<evidence type="ECO:0000313" key="2">
    <source>
        <dbReference type="Proteomes" id="UP001215231"/>
    </source>
</evidence>
<gene>
    <name evidence="1" type="ORF">H3N35_07745</name>
</gene>